<feature type="domain" description="Acyltransferase 3" evidence="3">
    <location>
        <begin position="18"/>
        <end position="343"/>
    </location>
</feature>
<dbReference type="InterPro" id="IPR050879">
    <property type="entry name" value="Acyltransferase_3"/>
</dbReference>
<dbReference type="RefSeq" id="WP_211957826.1">
    <property type="nucleotide sequence ID" value="NZ_CAJPVI010000067.1"/>
</dbReference>
<sequence length="396" mass="44260">MTPSHQDKASPPGERLLQLDFLRGIAIIAVMGIHFFTVDTGSTLVWLVEYPLKHFGREGVTLFFTLSGFLVGGLLLREYAGTGTIDARRFIVRRMFKIWPAYYALILFHVVIGRHPRDTFLVQNTFHLQNYLGSSIAQTWSLAVEEHFYLLLPLALLGVARARPSPQTLLVLLAALCTLVLAGRLAAVAAGDLEGAYVYTHYRVDSLLYGVMLAVVYWLMPATYRALAARRTWLVAGVALLLAWLLCLQRTVALQEGIGFTVQSIGFCALIVLVLEHSGRLRETLAYRSVAWIGVYSYGIYLWHTVAREPGRIVIRTALEWGWPPLLIWALATVLQFAIAIVAGYVTTRLVEFPFLRLRETVMPARRSALPAEGMATDRNDPRRIGPSPRQQGVVD</sequence>
<dbReference type="EC" id="2.3.1.-" evidence="4"/>
<feature type="transmembrane region" description="Helical" evidence="2">
    <location>
        <begin position="202"/>
        <end position="220"/>
    </location>
</feature>
<keyword evidence="2" id="KW-0812">Transmembrane</keyword>
<gene>
    <name evidence="4" type="primary">oatA</name>
    <name evidence="4" type="ORF">LMG26411_07051</name>
</gene>
<proteinExistence type="predicted"/>
<dbReference type="Proteomes" id="UP000672657">
    <property type="component" value="Unassembled WGS sequence"/>
</dbReference>
<evidence type="ECO:0000259" key="3">
    <source>
        <dbReference type="Pfam" id="PF01757"/>
    </source>
</evidence>
<dbReference type="Pfam" id="PF01757">
    <property type="entry name" value="Acyl_transf_3"/>
    <property type="match status" value="1"/>
</dbReference>
<feature type="transmembrane region" description="Helical" evidence="2">
    <location>
        <begin position="98"/>
        <end position="116"/>
    </location>
</feature>
<protein>
    <submittedName>
        <fullName evidence="4">O-acetyltransferase OatA</fullName>
        <ecNumber evidence="4">2.3.1.-</ecNumber>
    </submittedName>
</protein>
<accession>A0ABM8TTS0</accession>
<feature type="region of interest" description="Disordered" evidence="1">
    <location>
        <begin position="373"/>
        <end position="396"/>
    </location>
</feature>
<organism evidence="4 5">
    <name type="scientific">Cupriavidus numazuensis</name>
    <dbReference type="NCBI Taxonomy" id="221992"/>
    <lineage>
        <taxon>Bacteria</taxon>
        <taxon>Pseudomonadati</taxon>
        <taxon>Pseudomonadota</taxon>
        <taxon>Betaproteobacteria</taxon>
        <taxon>Burkholderiales</taxon>
        <taxon>Burkholderiaceae</taxon>
        <taxon>Cupriavidus</taxon>
    </lineage>
</organism>
<feature type="transmembrane region" description="Helical" evidence="2">
    <location>
        <begin position="232"/>
        <end position="252"/>
    </location>
</feature>
<feature type="transmembrane region" description="Helical" evidence="2">
    <location>
        <begin position="21"/>
        <end position="48"/>
    </location>
</feature>
<feature type="transmembrane region" description="Helical" evidence="2">
    <location>
        <begin position="169"/>
        <end position="190"/>
    </location>
</feature>
<keyword evidence="2" id="KW-1133">Transmembrane helix</keyword>
<dbReference type="InterPro" id="IPR002656">
    <property type="entry name" value="Acyl_transf_3_dom"/>
</dbReference>
<keyword evidence="5" id="KW-1185">Reference proteome</keyword>
<dbReference type="PANTHER" id="PTHR23028">
    <property type="entry name" value="ACETYLTRANSFERASE"/>
    <property type="match status" value="1"/>
</dbReference>
<evidence type="ECO:0000256" key="2">
    <source>
        <dbReference type="SAM" id="Phobius"/>
    </source>
</evidence>
<dbReference type="GO" id="GO:0016746">
    <property type="term" value="F:acyltransferase activity"/>
    <property type="evidence" value="ECO:0007669"/>
    <property type="project" value="UniProtKB-KW"/>
</dbReference>
<evidence type="ECO:0000313" key="4">
    <source>
        <dbReference type="EMBL" id="CAG2159880.1"/>
    </source>
</evidence>
<dbReference type="PANTHER" id="PTHR23028:SF53">
    <property type="entry name" value="ACYL_TRANSF_3 DOMAIN-CONTAINING PROTEIN"/>
    <property type="match status" value="1"/>
</dbReference>
<evidence type="ECO:0000313" key="5">
    <source>
        <dbReference type="Proteomes" id="UP000672657"/>
    </source>
</evidence>
<dbReference type="EMBL" id="CAJPVI010000067">
    <property type="protein sequence ID" value="CAG2159880.1"/>
    <property type="molecule type" value="Genomic_DNA"/>
</dbReference>
<feature type="transmembrane region" description="Helical" evidence="2">
    <location>
        <begin position="287"/>
        <end position="306"/>
    </location>
</feature>
<feature type="transmembrane region" description="Helical" evidence="2">
    <location>
        <begin position="326"/>
        <end position="347"/>
    </location>
</feature>
<feature type="transmembrane region" description="Helical" evidence="2">
    <location>
        <begin position="60"/>
        <end position="77"/>
    </location>
</feature>
<feature type="transmembrane region" description="Helical" evidence="2">
    <location>
        <begin position="136"/>
        <end position="157"/>
    </location>
</feature>
<keyword evidence="4" id="KW-0012">Acyltransferase</keyword>
<name>A0ABM8TTS0_9BURK</name>
<keyword evidence="2" id="KW-0472">Membrane</keyword>
<keyword evidence="4" id="KW-0808">Transferase</keyword>
<reference evidence="4 5" key="1">
    <citation type="submission" date="2021-03" db="EMBL/GenBank/DDBJ databases">
        <authorList>
            <person name="Peeters C."/>
        </authorList>
    </citation>
    <scope>NUCLEOTIDE SEQUENCE [LARGE SCALE GENOMIC DNA]</scope>
    <source>
        <strain evidence="4 5">LMG 26411</strain>
    </source>
</reference>
<evidence type="ECO:0000256" key="1">
    <source>
        <dbReference type="SAM" id="MobiDB-lite"/>
    </source>
</evidence>
<feature type="transmembrane region" description="Helical" evidence="2">
    <location>
        <begin position="258"/>
        <end position="275"/>
    </location>
</feature>
<comment type="caution">
    <text evidence="4">The sequence shown here is derived from an EMBL/GenBank/DDBJ whole genome shotgun (WGS) entry which is preliminary data.</text>
</comment>